<keyword evidence="5" id="KW-1185">Reference proteome</keyword>
<dbReference type="PANTHER" id="PTHR23300">
    <property type="entry name" value="METHANETHIOL OXIDASE"/>
    <property type="match status" value="1"/>
</dbReference>
<dbReference type="GO" id="GO:0015031">
    <property type="term" value="P:protein transport"/>
    <property type="evidence" value="ECO:0007669"/>
    <property type="project" value="UniProtKB-UniRule"/>
</dbReference>
<keyword evidence="3" id="KW-0007">Acetylation</keyword>
<dbReference type="GO" id="GO:0005829">
    <property type="term" value="C:cytosol"/>
    <property type="evidence" value="ECO:0007669"/>
    <property type="project" value="UniProtKB-SubCell"/>
</dbReference>
<dbReference type="EC" id="1.8.3.4" evidence="3"/>
<dbReference type="GO" id="GO:0016020">
    <property type="term" value="C:membrane"/>
    <property type="evidence" value="ECO:0007669"/>
    <property type="project" value="UniProtKB-SubCell"/>
</dbReference>
<dbReference type="Pfam" id="PF05694">
    <property type="entry name" value="SBP56"/>
    <property type="match status" value="1"/>
</dbReference>
<comment type="subcellular location">
    <subcellularLocation>
        <location evidence="3">Nucleus</location>
    </subcellularLocation>
    <subcellularLocation>
        <location evidence="3">Cytoplasm</location>
        <location evidence="3">Cytosol</location>
    </subcellularLocation>
    <subcellularLocation>
        <location evidence="3">Membrane</location>
        <topology evidence="3">Peripheral membrane protein</topology>
    </subcellularLocation>
    <text evidence="3">May associate with Golgi membrane. May associate with the membrane of autophagosomes.</text>
</comment>
<name>A0A670ZK71_PSETE</name>
<sequence>FKEGEECCSPMPLDAMKGPREKLMYVLCVLTKTGTQMPDYLATVDVDPKSPTYCQVIHRLQMPYINDELHGMVWNTCSSPSGDTTKKRNQLVIPCFSSSRIYAVDTGTDPQAPCLLKVGRLQAREMAGQGLWEGTRGTLNLLIP</sequence>
<dbReference type="OMA" id="YHEDELH"/>
<dbReference type="GO" id="GO:0008430">
    <property type="term" value="F:selenium binding"/>
    <property type="evidence" value="ECO:0007669"/>
    <property type="project" value="UniProtKB-UniRule"/>
</dbReference>
<dbReference type="Ensembl" id="ENSPTXT00000025301.1">
    <property type="protein sequence ID" value="ENSPTXP00000024542.1"/>
    <property type="gene ID" value="ENSPTXG00000017093.1"/>
</dbReference>
<dbReference type="PANTHER" id="PTHR23300:SF0">
    <property type="entry name" value="METHANETHIOL OXIDASE"/>
    <property type="match status" value="1"/>
</dbReference>
<dbReference type="GO" id="GO:0005634">
    <property type="term" value="C:nucleus"/>
    <property type="evidence" value="ECO:0007669"/>
    <property type="project" value="UniProtKB-SubCell"/>
</dbReference>
<evidence type="ECO:0000313" key="5">
    <source>
        <dbReference type="Proteomes" id="UP000472273"/>
    </source>
</evidence>
<comment type="similarity">
    <text evidence="1 3">Belongs to the selenium-binding protein family.</text>
</comment>
<dbReference type="Ensembl" id="ENSPTXT00000023869.1">
    <property type="protein sequence ID" value="ENSPTXP00000023149.1"/>
    <property type="gene ID" value="ENSPTXG00000016053.1"/>
</dbReference>
<keyword evidence="3" id="KW-0963">Cytoplasm</keyword>
<proteinExistence type="inferred from homology"/>
<evidence type="ECO:0000256" key="2">
    <source>
        <dbReference type="ARBA" id="ARBA00023266"/>
    </source>
</evidence>
<comment type="catalytic activity">
    <reaction evidence="3">
        <text>methanethiol + O2 + H2O = hydrogen sulfide + formaldehyde + H2O2 + H(+)</text>
        <dbReference type="Rhea" id="RHEA:11812"/>
        <dbReference type="ChEBI" id="CHEBI:15377"/>
        <dbReference type="ChEBI" id="CHEBI:15378"/>
        <dbReference type="ChEBI" id="CHEBI:15379"/>
        <dbReference type="ChEBI" id="CHEBI:16007"/>
        <dbReference type="ChEBI" id="CHEBI:16240"/>
        <dbReference type="ChEBI" id="CHEBI:16842"/>
        <dbReference type="ChEBI" id="CHEBI:29919"/>
        <dbReference type="EC" id="1.8.3.4"/>
    </reaction>
</comment>
<dbReference type="Ensembl" id="ENSPTXT00000023870.1">
    <property type="protein sequence ID" value="ENSPTXP00000023150.1"/>
    <property type="gene ID" value="ENSPTXG00000016054.1"/>
</dbReference>
<keyword evidence="3" id="KW-0472">Membrane</keyword>
<evidence type="ECO:0000256" key="1">
    <source>
        <dbReference type="ARBA" id="ARBA00005606"/>
    </source>
</evidence>
<keyword evidence="3" id="KW-0539">Nucleus</keyword>
<reference evidence="4" key="1">
    <citation type="submission" date="2025-05" db="UniProtKB">
        <authorList>
            <consortium name="Ensembl"/>
        </authorList>
    </citation>
    <scope>IDENTIFICATION</scope>
</reference>
<keyword evidence="3" id="KW-0653">Protein transport</keyword>
<dbReference type="Ensembl" id="ENSPTXT00000025298.1">
    <property type="protein sequence ID" value="ENSPTXP00000024539.1"/>
    <property type="gene ID" value="ENSPTXG00000017090.1"/>
</dbReference>
<keyword evidence="3" id="KW-0813">Transport</keyword>
<dbReference type="Proteomes" id="UP000472273">
    <property type="component" value="Unplaced"/>
</dbReference>
<dbReference type="GeneTree" id="ENSGT00390000014244"/>
<keyword evidence="3" id="KW-0560">Oxidoreductase</keyword>
<comment type="function">
    <text evidence="3">Catalyzes the oxidation of methanethiol, an organosulfur compound known to be produced in substantial amounts by gut bacteria. Selenium-binding protein which may be involved in the sensing of reactive xenobiotics in the cytoplasm. May be involved in intra-Golgi protein transport.</text>
</comment>
<evidence type="ECO:0000313" key="4">
    <source>
        <dbReference type="Ensembl" id="ENSPTXP00000023149.1"/>
    </source>
</evidence>
<comment type="pathway">
    <text evidence="3">Organosulfur degradation.</text>
</comment>
<accession>A0A670ZK71</accession>
<evidence type="ECO:0000256" key="3">
    <source>
        <dbReference type="RuleBase" id="RU369071"/>
    </source>
</evidence>
<keyword evidence="2 3" id="KW-0711">Selenium</keyword>
<dbReference type="InterPro" id="IPR008826">
    <property type="entry name" value="Se-bd"/>
</dbReference>
<dbReference type="AlphaFoldDB" id="A0A670ZK71"/>
<dbReference type="GO" id="GO:0018549">
    <property type="term" value="F:methanethiol oxidase activity"/>
    <property type="evidence" value="ECO:0007669"/>
    <property type="project" value="UniProtKB-UniRule"/>
</dbReference>
<organism evidence="4 5">
    <name type="scientific">Pseudonaja textilis</name>
    <name type="common">Eastern brown snake</name>
    <dbReference type="NCBI Taxonomy" id="8673"/>
    <lineage>
        <taxon>Eukaryota</taxon>
        <taxon>Metazoa</taxon>
        <taxon>Chordata</taxon>
        <taxon>Craniata</taxon>
        <taxon>Vertebrata</taxon>
        <taxon>Euteleostomi</taxon>
        <taxon>Lepidosauria</taxon>
        <taxon>Squamata</taxon>
        <taxon>Bifurcata</taxon>
        <taxon>Unidentata</taxon>
        <taxon>Episquamata</taxon>
        <taxon>Toxicofera</taxon>
        <taxon>Serpentes</taxon>
        <taxon>Colubroidea</taxon>
        <taxon>Elapidae</taxon>
        <taxon>Hydrophiinae</taxon>
        <taxon>Pseudonaja</taxon>
    </lineage>
</organism>
<protein>
    <recommendedName>
        <fullName evidence="3">Methanethiol oxidase</fullName>
        <shortName evidence="3">MTO</shortName>
        <ecNumber evidence="3">1.8.3.4</ecNumber>
    </recommendedName>
    <alternativeName>
        <fullName evidence="3">Selenium-binding protein 1</fullName>
    </alternativeName>
</protein>